<protein>
    <submittedName>
        <fullName evidence="2">Uncharacterized protein</fullName>
    </submittedName>
</protein>
<feature type="transmembrane region" description="Helical" evidence="1">
    <location>
        <begin position="28"/>
        <end position="47"/>
    </location>
</feature>
<dbReference type="AlphaFoldDB" id="A0A0F9QN06"/>
<feature type="transmembrane region" description="Helical" evidence="1">
    <location>
        <begin position="93"/>
        <end position="115"/>
    </location>
</feature>
<evidence type="ECO:0000313" key="2">
    <source>
        <dbReference type="EMBL" id="KKN45570.1"/>
    </source>
</evidence>
<gene>
    <name evidence="2" type="ORF">LCGC14_0681650</name>
</gene>
<keyword evidence="1" id="KW-1133">Transmembrane helix</keyword>
<evidence type="ECO:0000256" key="1">
    <source>
        <dbReference type="SAM" id="Phobius"/>
    </source>
</evidence>
<sequence>MSKVEKKPIERKRPISELDIKFEKIIQFSGWIFLLALGGFIGGWAILDEFLNLIVLDLDAMTFSFIIFTGTNSAISFGLATKIKNNRDNKRSIFFDWLLGEFLFCMIAIFAVAAYQW</sequence>
<keyword evidence="1" id="KW-0472">Membrane</keyword>
<keyword evidence="1" id="KW-0812">Transmembrane</keyword>
<name>A0A0F9QN06_9ZZZZ</name>
<dbReference type="EMBL" id="LAZR01001380">
    <property type="protein sequence ID" value="KKN45570.1"/>
    <property type="molecule type" value="Genomic_DNA"/>
</dbReference>
<feature type="transmembrane region" description="Helical" evidence="1">
    <location>
        <begin position="62"/>
        <end position="81"/>
    </location>
</feature>
<proteinExistence type="predicted"/>
<organism evidence="2">
    <name type="scientific">marine sediment metagenome</name>
    <dbReference type="NCBI Taxonomy" id="412755"/>
    <lineage>
        <taxon>unclassified sequences</taxon>
        <taxon>metagenomes</taxon>
        <taxon>ecological metagenomes</taxon>
    </lineage>
</organism>
<accession>A0A0F9QN06</accession>
<comment type="caution">
    <text evidence="2">The sequence shown here is derived from an EMBL/GenBank/DDBJ whole genome shotgun (WGS) entry which is preliminary data.</text>
</comment>
<reference evidence="2" key="1">
    <citation type="journal article" date="2015" name="Nature">
        <title>Complex archaea that bridge the gap between prokaryotes and eukaryotes.</title>
        <authorList>
            <person name="Spang A."/>
            <person name="Saw J.H."/>
            <person name="Jorgensen S.L."/>
            <person name="Zaremba-Niedzwiedzka K."/>
            <person name="Martijn J."/>
            <person name="Lind A.E."/>
            <person name="van Eijk R."/>
            <person name="Schleper C."/>
            <person name="Guy L."/>
            <person name="Ettema T.J."/>
        </authorList>
    </citation>
    <scope>NUCLEOTIDE SEQUENCE</scope>
</reference>